<dbReference type="SUPFAM" id="SSF81383">
    <property type="entry name" value="F-box domain"/>
    <property type="match status" value="1"/>
</dbReference>
<dbReference type="AlphaFoldDB" id="A0A8T0J979"/>
<accession>A0A8T0J979</accession>
<keyword evidence="2" id="KW-1185">Reference proteome</keyword>
<organism evidence="1 2">
    <name type="scientific">Ceratodon purpureus</name>
    <name type="common">Fire moss</name>
    <name type="synonym">Dicranum purpureum</name>
    <dbReference type="NCBI Taxonomy" id="3225"/>
    <lineage>
        <taxon>Eukaryota</taxon>
        <taxon>Viridiplantae</taxon>
        <taxon>Streptophyta</taxon>
        <taxon>Embryophyta</taxon>
        <taxon>Bryophyta</taxon>
        <taxon>Bryophytina</taxon>
        <taxon>Bryopsida</taxon>
        <taxon>Dicranidae</taxon>
        <taxon>Pseudoditrichales</taxon>
        <taxon>Ditrichaceae</taxon>
        <taxon>Ceratodon</taxon>
    </lineage>
</organism>
<evidence type="ECO:0000313" key="2">
    <source>
        <dbReference type="Proteomes" id="UP000822688"/>
    </source>
</evidence>
<gene>
    <name evidence="1" type="ORF">KC19_1G180500</name>
</gene>
<proteinExistence type="predicted"/>
<reference evidence="1" key="1">
    <citation type="submission" date="2020-06" db="EMBL/GenBank/DDBJ databases">
        <title>WGS assembly of Ceratodon purpureus strain R40.</title>
        <authorList>
            <person name="Carey S.B."/>
            <person name="Jenkins J."/>
            <person name="Shu S."/>
            <person name="Lovell J.T."/>
            <person name="Sreedasyam A."/>
            <person name="Maumus F."/>
            <person name="Tiley G.P."/>
            <person name="Fernandez-Pozo N."/>
            <person name="Barry K."/>
            <person name="Chen C."/>
            <person name="Wang M."/>
            <person name="Lipzen A."/>
            <person name="Daum C."/>
            <person name="Saski C.A."/>
            <person name="Payton A.C."/>
            <person name="Mcbreen J.C."/>
            <person name="Conrad R.E."/>
            <person name="Kollar L.M."/>
            <person name="Olsson S."/>
            <person name="Huttunen S."/>
            <person name="Landis J.B."/>
            <person name="Wickett N.J."/>
            <person name="Johnson M.G."/>
            <person name="Rensing S.A."/>
            <person name="Grimwood J."/>
            <person name="Schmutz J."/>
            <person name="Mcdaniel S.F."/>
        </authorList>
    </citation>
    <scope>NUCLEOTIDE SEQUENCE</scope>
    <source>
        <strain evidence="1">R40</strain>
    </source>
</reference>
<dbReference type="EMBL" id="CM026421">
    <property type="protein sequence ID" value="KAG0591519.1"/>
    <property type="molecule type" value="Genomic_DNA"/>
</dbReference>
<evidence type="ECO:0008006" key="3">
    <source>
        <dbReference type="Google" id="ProtNLM"/>
    </source>
</evidence>
<dbReference type="InterPro" id="IPR036047">
    <property type="entry name" value="F-box-like_dom_sf"/>
</dbReference>
<sequence length="425" mass="48987">MASNFSDSSLGLVAELVRWHLPARSLVRFKLVSKEWNTWCSQNLVELAKVRRQTPSRDWYFPIRTIAGAETKPLAAIHHPSAEEHEELEHMLPALDFLPNCFRSLAIYGRFIHDCNIKAISGGLFLIKHSPVRNNRSYDNLYVVNPLTRKWRNLSYRDCCQTNVGGLSHLQMVVDESARTYTVIEFTDHCRNVYNSRSKHWVCYPIRINGPHHCFQQFSASACADGYIYVCSELYRRIDGWFRVDIQIFPIQRPSAEQQPTRCRVDLGDSRGSTFEIFRTPKLVECMGGIYIVVCGCEVSAIPHFVREVDHEVMMRWEFHIFKFQEGSRNCPLHVHHLSEVRLPGISSQSDLLGKGFHNFCCTAKSGVIWLACGDIHLLQYDVVSNVWKDGYRFIDSFSTENEKLLDHDYDLLPSAYTPSFDLSP</sequence>
<dbReference type="PANTHER" id="PTHR31672">
    <property type="entry name" value="BNACNNG10540D PROTEIN"/>
    <property type="match status" value="1"/>
</dbReference>
<evidence type="ECO:0000313" key="1">
    <source>
        <dbReference type="EMBL" id="KAG0591519.1"/>
    </source>
</evidence>
<comment type="caution">
    <text evidence="1">The sequence shown here is derived from an EMBL/GenBank/DDBJ whole genome shotgun (WGS) entry which is preliminary data.</text>
</comment>
<dbReference type="Proteomes" id="UP000822688">
    <property type="component" value="Chromosome 1"/>
</dbReference>
<dbReference type="InterPro" id="IPR050796">
    <property type="entry name" value="SCF_F-box_component"/>
</dbReference>
<name>A0A8T0J979_CERPU</name>
<protein>
    <recommendedName>
        <fullName evidence="3">F-box domain-containing protein</fullName>
    </recommendedName>
</protein>